<evidence type="ECO:0000313" key="7">
    <source>
        <dbReference type="EMBL" id="MYZ49201.1"/>
    </source>
</evidence>
<dbReference type="RefSeq" id="WP_161141543.1">
    <property type="nucleotide sequence ID" value="NZ_SPKJ01000063.1"/>
</dbReference>
<feature type="transmembrane region" description="Helical" evidence="6">
    <location>
        <begin position="207"/>
        <end position="231"/>
    </location>
</feature>
<feature type="transmembrane region" description="Helical" evidence="6">
    <location>
        <begin position="157"/>
        <end position="176"/>
    </location>
</feature>
<evidence type="ECO:0000256" key="3">
    <source>
        <dbReference type="ARBA" id="ARBA00022692"/>
    </source>
</evidence>
<feature type="transmembrane region" description="Helical" evidence="6">
    <location>
        <begin position="7"/>
        <end position="25"/>
    </location>
</feature>
<dbReference type="Proteomes" id="UP000773614">
    <property type="component" value="Unassembled WGS sequence"/>
</dbReference>
<evidence type="ECO:0000256" key="6">
    <source>
        <dbReference type="SAM" id="Phobius"/>
    </source>
</evidence>
<dbReference type="PANTHER" id="PTHR30482">
    <property type="entry name" value="HIGH-AFFINITY BRANCHED-CHAIN AMINO ACID TRANSPORT SYSTEM PERMEASE"/>
    <property type="match status" value="1"/>
</dbReference>
<evidence type="ECO:0000256" key="5">
    <source>
        <dbReference type="ARBA" id="ARBA00023136"/>
    </source>
</evidence>
<dbReference type="InterPro" id="IPR001851">
    <property type="entry name" value="ABC_transp_permease"/>
</dbReference>
<keyword evidence="5 6" id="KW-0472">Membrane</keyword>
<organism evidence="7 8">
    <name type="scientific">Propylenella binzhouense</name>
    <dbReference type="NCBI Taxonomy" id="2555902"/>
    <lineage>
        <taxon>Bacteria</taxon>
        <taxon>Pseudomonadati</taxon>
        <taxon>Pseudomonadota</taxon>
        <taxon>Alphaproteobacteria</taxon>
        <taxon>Hyphomicrobiales</taxon>
        <taxon>Propylenellaceae</taxon>
        <taxon>Propylenella</taxon>
    </lineage>
</organism>
<comment type="subcellular location">
    <subcellularLocation>
        <location evidence="1">Cell membrane</location>
        <topology evidence="1">Multi-pass membrane protein</topology>
    </subcellularLocation>
</comment>
<dbReference type="GO" id="GO:0015658">
    <property type="term" value="F:branched-chain amino acid transmembrane transporter activity"/>
    <property type="evidence" value="ECO:0007669"/>
    <property type="project" value="InterPro"/>
</dbReference>
<keyword evidence="8" id="KW-1185">Reference proteome</keyword>
<evidence type="ECO:0000256" key="2">
    <source>
        <dbReference type="ARBA" id="ARBA00022475"/>
    </source>
</evidence>
<dbReference type="Pfam" id="PF02653">
    <property type="entry name" value="BPD_transp_2"/>
    <property type="match status" value="1"/>
</dbReference>
<feature type="transmembrane region" description="Helical" evidence="6">
    <location>
        <begin position="85"/>
        <end position="107"/>
    </location>
</feature>
<keyword evidence="3 6" id="KW-0812">Transmembrane</keyword>
<feature type="transmembrane region" description="Helical" evidence="6">
    <location>
        <begin position="281"/>
        <end position="306"/>
    </location>
</feature>
<evidence type="ECO:0000256" key="4">
    <source>
        <dbReference type="ARBA" id="ARBA00022989"/>
    </source>
</evidence>
<name>A0A964T624_9HYPH</name>
<gene>
    <name evidence="7" type="ORF">E4O86_15925</name>
</gene>
<reference evidence="7" key="1">
    <citation type="submission" date="2019-03" db="EMBL/GenBank/DDBJ databases">
        <title>Afifella sp. nov., isolated from activated sludge.</title>
        <authorList>
            <person name="Li Q."/>
            <person name="Liu Y."/>
        </authorList>
    </citation>
    <scope>NUCLEOTIDE SEQUENCE</scope>
    <source>
        <strain evidence="7">L72</strain>
    </source>
</reference>
<evidence type="ECO:0000256" key="1">
    <source>
        <dbReference type="ARBA" id="ARBA00004651"/>
    </source>
</evidence>
<dbReference type="CDD" id="cd06581">
    <property type="entry name" value="TM_PBP1_LivM_like"/>
    <property type="match status" value="1"/>
</dbReference>
<dbReference type="OrthoDB" id="9804361at2"/>
<dbReference type="PANTHER" id="PTHR30482:SF10">
    <property type="entry name" value="HIGH-AFFINITY BRANCHED-CHAIN AMINO ACID TRANSPORT PROTEIN BRAE"/>
    <property type="match status" value="1"/>
</dbReference>
<dbReference type="GO" id="GO:0005886">
    <property type="term" value="C:plasma membrane"/>
    <property type="evidence" value="ECO:0007669"/>
    <property type="project" value="UniProtKB-SubCell"/>
</dbReference>
<comment type="caution">
    <text evidence="7">The sequence shown here is derived from an EMBL/GenBank/DDBJ whole genome shotgun (WGS) entry which is preliminary data.</text>
</comment>
<evidence type="ECO:0000313" key="8">
    <source>
        <dbReference type="Proteomes" id="UP000773614"/>
    </source>
</evidence>
<keyword evidence="4 6" id="KW-1133">Transmembrane helix</keyword>
<accession>A0A964T624</accession>
<dbReference type="InterPro" id="IPR043428">
    <property type="entry name" value="LivM-like"/>
</dbReference>
<feature type="transmembrane region" description="Helical" evidence="6">
    <location>
        <begin position="56"/>
        <end position="73"/>
    </location>
</feature>
<feature type="transmembrane region" description="Helical" evidence="6">
    <location>
        <begin position="243"/>
        <end position="269"/>
    </location>
</feature>
<keyword evidence="2" id="KW-1003">Cell membrane</keyword>
<dbReference type="EMBL" id="SPKJ01000063">
    <property type="protein sequence ID" value="MYZ49201.1"/>
    <property type="molecule type" value="Genomic_DNA"/>
</dbReference>
<sequence>MILDRTFLLKIAVGLALFALAAFSAFSLDNYQLQVGTSLAMLAVLCYAWNLVGGYMGYPSLATITFFGIGAYTDGIVQNLDQAIGVAWLAAAIAGAAIALLLGAALLRLKGHYFAIGTIATLEVAREIANNWDALTGGAIGLNIPIQMGSPEFVGRFFFLVMLALAVAAFLVTVVVDRTRFGFGLRCIRQNEQAASMVGIDVVRYKVAAFVLSGALSAAAGGVYASMVAYIEPKDAFNLVKTIEIPVMVMLGGMGTIFGPLIGSAFYVVLNEFVWANFINWHSGILGLIIVGVIYFLPGGVLGTRWPSAKGRMPMRARAAQPRTTA</sequence>
<dbReference type="AlphaFoldDB" id="A0A964T624"/>
<proteinExistence type="predicted"/>
<protein>
    <submittedName>
        <fullName evidence="7">Branched-chain amino acid ABC transporter permease</fullName>
    </submittedName>
</protein>